<accession>A0A379CS47</accession>
<reference evidence="1" key="1">
    <citation type="submission" date="2021-03" db="EMBL/GenBank/DDBJ databases">
        <title>Plesiomonas shigelloides zfcc0051, isolated from zebrafish feces.</title>
        <authorList>
            <person name="Vanderhoek Z."/>
            <person name="Gaulke C."/>
        </authorList>
    </citation>
    <scope>NUCLEOTIDE SEQUENCE</scope>
    <source>
        <strain evidence="1">Zfcc0051</strain>
    </source>
</reference>
<evidence type="ECO:0000313" key="1">
    <source>
        <dbReference type="EMBL" id="MBO1108445.1"/>
    </source>
</evidence>
<name>A0A379CS47_PLESH</name>
<evidence type="ECO:0000313" key="2">
    <source>
        <dbReference type="Proteomes" id="UP000664658"/>
    </source>
</evidence>
<gene>
    <name evidence="1" type="ORF">J2R62_09450</name>
</gene>
<dbReference type="Proteomes" id="UP000664658">
    <property type="component" value="Unassembled WGS sequence"/>
</dbReference>
<sequence length="99" mass="11359">MIPAAHALIYSLQRCQKFQPGDRLGIFSFKKDRGYWLEKLDDADGCFSLEVFGFMAQKIRCPYSQLRTVLKPVIAREFPRSNKLHVKFIPAEAQLALAL</sequence>
<proteinExistence type="predicted"/>
<organism evidence="1 2">
    <name type="scientific">Plesiomonas shigelloides</name>
    <name type="common">Aeromonas shigelloides</name>
    <dbReference type="NCBI Taxonomy" id="703"/>
    <lineage>
        <taxon>Bacteria</taxon>
        <taxon>Pseudomonadati</taxon>
        <taxon>Pseudomonadota</taxon>
        <taxon>Gammaproteobacteria</taxon>
        <taxon>Enterobacterales</taxon>
        <taxon>Enterobacteriaceae</taxon>
        <taxon>Plesiomonas</taxon>
    </lineage>
</organism>
<protein>
    <submittedName>
        <fullName evidence="1">Uncharacterized protein</fullName>
    </submittedName>
</protein>
<dbReference type="RefSeq" id="WP_115150172.1">
    <property type="nucleotide sequence ID" value="NZ_CP050969.1"/>
</dbReference>
<comment type="caution">
    <text evidence="1">The sequence shown here is derived from an EMBL/GenBank/DDBJ whole genome shotgun (WGS) entry which is preliminary data.</text>
</comment>
<dbReference type="AlphaFoldDB" id="A0A379CS47"/>
<dbReference type="EMBL" id="JAFNAA010000009">
    <property type="protein sequence ID" value="MBO1108445.1"/>
    <property type="molecule type" value="Genomic_DNA"/>
</dbReference>